<keyword evidence="6" id="KW-0378">Hydrolase</keyword>
<dbReference type="GO" id="GO:0004518">
    <property type="term" value="F:nuclease activity"/>
    <property type="evidence" value="ECO:0007669"/>
    <property type="project" value="UniProtKB-KW"/>
</dbReference>
<evidence type="ECO:0000256" key="7">
    <source>
        <dbReference type="ARBA" id="ARBA00023242"/>
    </source>
</evidence>
<evidence type="ECO:0000256" key="2">
    <source>
        <dbReference type="ARBA" id="ARBA00004123"/>
    </source>
</evidence>
<dbReference type="Proteomes" id="UP001160148">
    <property type="component" value="Unassembled WGS sequence"/>
</dbReference>
<dbReference type="GO" id="GO:0005634">
    <property type="term" value="C:nucleus"/>
    <property type="evidence" value="ECO:0007669"/>
    <property type="project" value="UniProtKB-SubCell"/>
</dbReference>
<reference evidence="9 10" key="1">
    <citation type="submission" date="2023-01" db="EMBL/GenBank/DDBJ databases">
        <authorList>
            <person name="Whitehead M."/>
        </authorList>
    </citation>
    <scope>NUCLEOTIDE SEQUENCE [LARGE SCALE GENOMIC DNA]</scope>
</reference>
<keyword evidence="5" id="KW-0479">Metal-binding</keyword>
<comment type="cofactor">
    <cofactor evidence="1">
        <name>a divalent metal cation</name>
        <dbReference type="ChEBI" id="CHEBI:60240"/>
    </cofactor>
</comment>
<dbReference type="PANTHER" id="PTHR22930:SF269">
    <property type="entry name" value="NUCLEASE HARBI1-LIKE PROTEIN"/>
    <property type="match status" value="1"/>
</dbReference>
<dbReference type="AlphaFoldDB" id="A0AAV0XIU0"/>
<keyword evidence="7" id="KW-0539">Nucleus</keyword>
<evidence type="ECO:0000256" key="4">
    <source>
        <dbReference type="ARBA" id="ARBA00022722"/>
    </source>
</evidence>
<dbReference type="InterPro" id="IPR045249">
    <property type="entry name" value="HARBI1-like"/>
</dbReference>
<protein>
    <recommendedName>
        <fullName evidence="8">DDE Tnp4 domain-containing protein</fullName>
    </recommendedName>
</protein>
<sequence>MAETANIIAFKKAVRSISILLCDELLEICEEESKKKKRKVWIRDWMDKKKCGASQTIIKELHDNDPQEFRSMIRLTPEQFEALLIMISPIITLEDTFMRDALPARLKLEMTLTFLASGMNFRMLSIMFRVSKSSISNMIPDVCDAIYSVLKDYIKVPTLKEWQKIQLGFNEIWNFPGCCGAIDGKHIVIKAPPSAGSEYYNYKGTNSIVLLGIVDHNYCFSYIDVGSYGRNADGGVFQQCDLYPLLENESLLPKGGVLVGDDAFPLKTYLMKPYSKINLTKEERVYNYRTSRARRIVENGFGIVASRFRIFGQPIAVKVETTIKIVKATCAIHNWLRLTTPASYTPPGCYDYEDIVNSTIVQGEWRSEISKMPSILRTRNYNRPKKIAQQVRETYKEYFNGEWAVEWQDRMI</sequence>
<dbReference type="PANTHER" id="PTHR22930">
    <property type="match status" value="1"/>
</dbReference>
<evidence type="ECO:0000256" key="6">
    <source>
        <dbReference type="ARBA" id="ARBA00022801"/>
    </source>
</evidence>
<feature type="domain" description="DDE Tnp4" evidence="8">
    <location>
        <begin position="182"/>
        <end position="334"/>
    </location>
</feature>
<keyword evidence="4" id="KW-0540">Nuclease</keyword>
<accession>A0AAV0XIU0</accession>
<dbReference type="GO" id="GO:0016787">
    <property type="term" value="F:hydrolase activity"/>
    <property type="evidence" value="ECO:0007669"/>
    <property type="project" value="UniProtKB-KW"/>
</dbReference>
<evidence type="ECO:0000256" key="3">
    <source>
        <dbReference type="ARBA" id="ARBA00006958"/>
    </source>
</evidence>
<evidence type="ECO:0000256" key="1">
    <source>
        <dbReference type="ARBA" id="ARBA00001968"/>
    </source>
</evidence>
<organism evidence="9 10">
    <name type="scientific">Macrosiphum euphorbiae</name>
    <name type="common">potato aphid</name>
    <dbReference type="NCBI Taxonomy" id="13131"/>
    <lineage>
        <taxon>Eukaryota</taxon>
        <taxon>Metazoa</taxon>
        <taxon>Ecdysozoa</taxon>
        <taxon>Arthropoda</taxon>
        <taxon>Hexapoda</taxon>
        <taxon>Insecta</taxon>
        <taxon>Pterygota</taxon>
        <taxon>Neoptera</taxon>
        <taxon>Paraneoptera</taxon>
        <taxon>Hemiptera</taxon>
        <taxon>Sternorrhyncha</taxon>
        <taxon>Aphidomorpha</taxon>
        <taxon>Aphidoidea</taxon>
        <taxon>Aphididae</taxon>
        <taxon>Macrosiphini</taxon>
        <taxon>Macrosiphum</taxon>
    </lineage>
</organism>
<evidence type="ECO:0000256" key="5">
    <source>
        <dbReference type="ARBA" id="ARBA00022723"/>
    </source>
</evidence>
<evidence type="ECO:0000313" key="10">
    <source>
        <dbReference type="Proteomes" id="UP001160148"/>
    </source>
</evidence>
<dbReference type="InterPro" id="IPR027806">
    <property type="entry name" value="HARBI1_dom"/>
</dbReference>
<dbReference type="GO" id="GO:0046872">
    <property type="term" value="F:metal ion binding"/>
    <property type="evidence" value="ECO:0007669"/>
    <property type="project" value="UniProtKB-KW"/>
</dbReference>
<dbReference type="Pfam" id="PF13359">
    <property type="entry name" value="DDE_Tnp_4"/>
    <property type="match status" value="1"/>
</dbReference>
<proteinExistence type="inferred from homology"/>
<keyword evidence="10" id="KW-1185">Reference proteome</keyword>
<evidence type="ECO:0000313" key="9">
    <source>
        <dbReference type="EMBL" id="CAI6368026.1"/>
    </source>
</evidence>
<comment type="caution">
    <text evidence="9">The sequence shown here is derived from an EMBL/GenBank/DDBJ whole genome shotgun (WGS) entry which is preliminary data.</text>
</comment>
<name>A0AAV0XIU0_9HEMI</name>
<comment type="subcellular location">
    <subcellularLocation>
        <location evidence="2">Nucleus</location>
    </subcellularLocation>
</comment>
<gene>
    <name evidence="9" type="ORF">MEUPH1_LOCUS22432</name>
</gene>
<evidence type="ECO:0000259" key="8">
    <source>
        <dbReference type="Pfam" id="PF13359"/>
    </source>
</evidence>
<dbReference type="EMBL" id="CARXXK010000005">
    <property type="protein sequence ID" value="CAI6368026.1"/>
    <property type="molecule type" value="Genomic_DNA"/>
</dbReference>
<comment type="similarity">
    <text evidence="3">Belongs to the HARBI1 family.</text>
</comment>